<dbReference type="InterPro" id="IPR005801">
    <property type="entry name" value="ADC_synthase"/>
</dbReference>
<dbReference type="EC" id="2.6.1.85" evidence="2"/>
<organism evidence="2 3">
    <name type="scientific">Humibacter ginsenosidimutans</name>
    <dbReference type="NCBI Taxonomy" id="2599293"/>
    <lineage>
        <taxon>Bacteria</taxon>
        <taxon>Bacillati</taxon>
        <taxon>Actinomycetota</taxon>
        <taxon>Actinomycetes</taxon>
        <taxon>Micrococcales</taxon>
        <taxon>Microbacteriaceae</taxon>
        <taxon>Humibacter</taxon>
    </lineage>
</organism>
<dbReference type="PRINTS" id="PR00095">
    <property type="entry name" value="ANTSNTHASEI"/>
</dbReference>
<dbReference type="GO" id="GO:0046820">
    <property type="term" value="F:4-amino-4-deoxychorismate synthase activity"/>
    <property type="evidence" value="ECO:0007669"/>
    <property type="project" value="UniProtKB-EC"/>
</dbReference>
<dbReference type="OrthoDB" id="3518032at2"/>
<evidence type="ECO:0000313" key="3">
    <source>
        <dbReference type="Proteomes" id="UP000320216"/>
    </source>
</evidence>
<dbReference type="GO" id="GO:0005737">
    <property type="term" value="C:cytoplasm"/>
    <property type="evidence" value="ECO:0007669"/>
    <property type="project" value="TreeGrafter"/>
</dbReference>
<dbReference type="InterPro" id="IPR019999">
    <property type="entry name" value="Anth_synth_I-like"/>
</dbReference>
<name>A0A5B8M284_9MICO</name>
<dbReference type="InterPro" id="IPR015890">
    <property type="entry name" value="Chorismate_C"/>
</dbReference>
<dbReference type="PANTHER" id="PTHR11236:SF18">
    <property type="entry name" value="AMINODEOXYCHORISMATE SYNTHASE"/>
    <property type="match status" value="1"/>
</dbReference>
<feature type="domain" description="Chorismate-utilising enzyme C-terminal" evidence="1">
    <location>
        <begin position="220"/>
        <end position="471"/>
    </location>
</feature>
<gene>
    <name evidence="2" type="primary">pabB</name>
    <name evidence="2" type="ORF">FPZ11_03520</name>
</gene>
<dbReference type="EMBL" id="CP042305">
    <property type="protein sequence ID" value="QDZ13975.1"/>
    <property type="molecule type" value="Genomic_DNA"/>
</dbReference>
<keyword evidence="2" id="KW-0808">Transferase</keyword>
<accession>A0A5B8M284</accession>
<dbReference type="GO" id="GO:0008153">
    <property type="term" value="P:4-aminobenzoate biosynthetic process"/>
    <property type="evidence" value="ECO:0007669"/>
    <property type="project" value="TreeGrafter"/>
</dbReference>
<dbReference type="AlphaFoldDB" id="A0A5B8M284"/>
<keyword evidence="2" id="KW-0032">Aminotransferase</keyword>
<dbReference type="GO" id="GO:0009396">
    <property type="term" value="P:folic acid-containing compound biosynthetic process"/>
    <property type="evidence" value="ECO:0007669"/>
    <property type="project" value="InterPro"/>
</dbReference>
<reference evidence="2 3" key="1">
    <citation type="submission" date="2019-07" db="EMBL/GenBank/DDBJ databases">
        <title>Full genome sequence of Humibacter sp. WJ7-1.</title>
        <authorList>
            <person name="Im W.-T."/>
        </authorList>
    </citation>
    <scope>NUCLEOTIDE SEQUENCE [LARGE SCALE GENOMIC DNA]</scope>
    <source>
        <strain evidence="2 3">WJ7-1</strain>
    </source>
</reference>
<dbReference type="PANTHER" id="PTHR11236">
    <property type="entry name" value="AMINOBENZOATE/ANTHRANILATE SYNTHASE"/>
    <property type="match status" value="1"/>
</dbReference>
<sequence>MSPGADGRESEPLPARDATAFPRRERLGLRIDPERVFELLLAGERHAFWLDAGIRAETGRSLLGAASPVRPSYLMHGDQLWTLRGATPVPCDGELTDVLRRWRLATVPSAPEDDPADTSPLGWVGWFGYEFGARRLGIEAEASAYPDAVMLAADRVIAIDHHTNETSLWFVDDADGREWAANTSAALRAAADEPTPHVVGVDAGARRGTGPVRWRHSDGEYLSMIAACQDSIRAGDAYLLCLTNTATVATSAEPLEVYRALRRASRARHGAYLRAGDVTVLSASPELFLNIAGGVAVTRPVKGTRPRGALPADDARLRAQLAEDEKERAENLMIVDLMRNDLGRVARVGGVSVTELLTVETHAHVHQLVSTVRAELADGLDVLDVLGASFPAGSMTGAPKLSAMSVLHELERGPRGVYSGCLGRLGLDGTAELAMVIRTIVMCDGEATIGSGGGITALSVPDQELAEVKLKAAALLHALGVTSD</sequence>
<dbReference type="Proteomes" id="UP000320216">
    <property type="component" value="Chromosome"/>
</dbReference>
<evidence type="ECO:0000259" key="1">
    <source>
        <dbReference type="Pfam" id="PF00425"/>
    </source>
</evidence>
<dbReference type="KEGG" id="huw:FPZ11_03520"/>
<evidence type="ECO:0000313" key="2">
    <source>
        <dbReference type="EMBL" id="QDZ13975.1"/>
    </source>
</evidence>
<keyword evidence="3" id="KW-1185">Reference proteome</keyword>
<dbReference type="Gene3D" id="3.60.120.10">
    <property type="entry name" value="Anthranilate synthase"/>
    <property type="match status" value="1"/>
</dbReference>
<dbReference type="InterPro" id="IPR005802">
    <property type="entry name" value="ADC_synth_comp_1"/>
</dbReference>
<dbReference type="Pfam" id="PF00425">
    <property type="entry name" value="Chorismate_bind"/>
    <property type="match status" value="1"/>
</dbReference>
<proteinExistence type="predicted"/>
<dbReference type="NCBIfam" id="TIGR00553">
    <property type="entry name" value="pabB"/>
    <property type="match status" value="1"/>
</dbReference>
<dbReference type="GO" id="GO:0000162">
    <property type="term" value="P:L-tryptophan biosynthetic process"/>
    <property type="evidence" value="ECO:0007669"/>
    <property type="project" value="TreeGrafter"/>
</dbReference>
<protein>
    <submittedName>
        <fullName evidence="2">Aminodeoxychorismate synthase component I</fullName>
        <ecNumber evidence="2">2.6.1.85</ecNumber>
    </submittedName>
</protein>
<dbReference type="RefSeq" id="WP_146318420.1">
    <property type="nucleotide sequence ID" value="NZ_CP042305.1"/>
</dbReference>
<dbReference type="SUPFAM" id="SSF56322">
    <property type="entry name" value="ADC synthase"/>
    <property type="match status" value="1"/>
</dbReference>